<evidence type="ECO:0000313" key="5">
    <source>
        <dbReference type="EMBL" id="KAJ2901893.1"/>
    </source>
</evidence>
<evidence type="ECO:0000256" key="1">
    <source>
        <dbReference type="ARBA" id="ARBA00013172"/>
    </source>
</evidence>
<dbReference type="InterPro" id="IPR055066">
    <property type="entry name" value="AASDHPPT_N"/>
</dbReference>
<sequence>MAPSSPSTSTPTICEYLINTHPLFPSANRTSELLRTPQAKLALSLLPPTTQSSVLKFYHLKDAKLSLLSHLLKRYLISSLLQIPWSQAEPRKDEKTGKPIFSGGNGRSIAFNVSHQAGIVAGAAVVGYGHDDDDDDDGVQVGIDVVSTSERSIRDRQLISQSGGGGSSGGVEKGFHKFVSIHSEVFGRGETDFLANVPLVTRQLDQKTELDETDKRLRGFYSLWCLREAYVKMTGEALLAPWLGDLEFRGWMAPCPSGERGFEAPPPLEESSTQGSGQEKGNNEDGILRNPEIWLYRKKTDDTNIVLKSLGTSIMVSTAVRTPERKEDALGWDLGRYRMLDLETILQHAKENA</sequence>
<keyword evidence="2" id="KW-0808">Transferase</keyword>
<comment type="caution">
    <text evidence="5">The sequence shown here is derived from an EMBL/GenBank/DDBJ whole genome shotgun (WGS) entry which is preliminary data.</text>
</comment>
<dbReference type="Gene3D" id="3.90.470.20">
    <property type="entry name" value="4'-phosphopantetheinyl transferase domain"/>
    <property type="match status" value="2"/>
</dbReference>
<organism evidence="5 6">
    <name type="scientific">Zalerion maritima</name>
    <dbReference type="NCBI Taxonomy" id="339359"/>
    <lineage>
        <taxon>Eukaryota</taxon>
        <taxon>Fungi</taxon>
        <taxon>Dikarya</taxon>
        <taxon>Ascomycota</taxon>
        <taxon>Pezizomycotina</taxon>
        <taxon>Sordariomycetes</taxon>
        <taxon>Lulworthiomycetidae</taxon>
        <taxon>Lulworthiales</taxon>
        <taxon>Lulworthiaceae</taxon>
        <taxon>Zalerion</taxon>
    </lineage>
</organism>
<evidence type="ECO:0000313" key="6">
    <source>
        <dbReference type="Proteomes" id="UP001201980"/>
    </source>
</evidence>
<dbReference type="EMBL" id="JAKWBI020000133">
    <property type="protein sequence ID" value="KAJ2901893.1"/>
    <property type="molecule type" value="Genomic_DNA"/>
</dbReference>
<dbReference type="InterPro" id="IPR050559">
    <property type="entry name" value="P-Pant_transferase_sf"/>
</dbReference>
<dbReference type="EC" id="2.7.8.7" evidence="1"/>
<dbReference type="GO" id="GO:0008897">
    <property type="term" value="F:holo-[acyl-carrier-protein] synthase activity"/>
    <property type="evidence" value="ECO:0007669"/>
    <property type="project" value="UniProtKB-EC"/>
</dbReference>
<name>A0AAD5RR48_9PEZI</name>
<feature type="domain" description="4'-phosphopantetheinyl transferase N-terminal" evidence="4">
    <location>
        <begin position="38"/>
        <end position="124"/>
    </location>
</feature>
<protein>
    <recommendedName>
        <fullName evidence="1">holo-[acyl-carrier-protein] synthase</fullName>
        <ecNumber evidence="1">2.7.8.7</ecNumber>
    </recommendedName>
</protein>
<dbReference type="AlphaFoldDB" id="A0AAD5RR48"/>
<evidence type="ECO:0000256" key="2">
    <source>
        <dbReference type="ARBA" id="ARBA00022679"/>
    </source>
</evidence>
<feature type="compositionally biased region" description="Polar residues" evidence="3">
    <location>
        <begin position="270"/>
        <end position="280"/>
    </location>
</feature>
<evidence type="ECO:0000256" key="3">
    <source>
        <dbReference type="SAM" id="MobiDB-lite"/>
    </source>
</evidence>
<keyword evidence="6" id="KW-1185">Reference proteome</keyword>
<accession>A0AAD5RR48</accession>
<evidence type="ECO:0000259" key="4">
    <source>
        <dbReference type="Pfam" id="PF22624"/>
    </source>
</evidence>
<dbReference type="GO" id="GO:0019878">
    <property type="term" value="P:lysine biosynthetic process via aminoadipic acid"/>
    <property type="evidence" value="ECO:0007669"/>
    <property type="project" value="TreeGrafter"/>
</dbReference>
<proteinExistence type="predicted"/>
<dbReference type="GO" id="GO:0000287">
    <property type="term" value="F:magnesium ion binding"/>
    <property type="evidence" value="ECO:0007669"/>
    <property type="project" value="InterPro"/>
</dbReference>
<dbReference type="GO" id="GO:0005829">
    <property type="term" value="C:cytosol"/>
    <property type="evidence" value="ECO:0007669"/>
    <property type="project" value="TreeGrafter"/>
</dbReference>
<dbReference type="Proteomes" id="UP001201980">
    <property type="component" value="Unassembled WGS sequence"/>
</dbReference>
<dbReference type="Pfam" id="PF22624">
    <property type="entry name" value="AASDHPPT_N"/>
    <property type="match status" value="1"/>
</dbReference>
<dbReference type="InterPro" id="IPR037143">
    <property type="entry name" value="4-PPantetheinyl_Trfase_dom_sf"/>
</dbReference>
<dbReference type="PANTHER" id="PTHR12215">
    <property type="entry name" value="PHOSPHOPANTETHEINE TRANSFERASE"/>
    <property type="match status" value="1"/>
</dbReference>
<dbReference type="PANTHER" id="PTHR12215:SF10">
    <property type="entry name" value="L-AMINOADIPATE-SEMIALDEHYDE DEHYDROGENASE-PHOSPHOPANTETHEINYL TRANSFERASE"/>
    <property type="match status" value="1"/>
</dbReference>
<reference evidence="5" key="1">
    <citation type="submission" date="2022-07" db="EMBL/GenBank/DDBJ databases">
        <title>Draft genome sequence of Zalerion maritima ATCC 34329, a (micro)plastics degrading marine fungus.</title>
        <authorList>
            <person name="Paco A."/>
            <person name="Goncalves M.F.M."/>
            <person name="Rocha-Santos T.A.P."/>
            <person name="Alves A."/>
        </authorList>
    </citation>
    <scope>NUCLEOTIDE SEQUENCE</scope>
    <source>
        <strain evidence="5">ATCC 34329</strain>
    </source>
</reference>
<dbReference type="SUPFAM" id="SSF56214">
    <property type="entry name" value="4'-phosphopantetheinyl transferase"/>
    <property type="match status" value="2"/>
</dbReference>
<feature type="region of interest" description="Disordered" evidence="3">
    <location>
        <begin position="259"/>
        <end position="286"/>
    </location>
</feature>
<gene>
    <name evidence="5" type="ORF">MKZ38_001285</name>
</gene>